<evidence type="ECO:0000313" key="2">
    <source>
        <dbReference type="Proteomes" id="UP000275078"/>
    </source>
</evidence>
<name>A0A3N4I7V4_ASCIM</name>
<dbReference type="EMBL" id="ML119673">
    <property type="protein sequence ID" value="RPA82149.1"/>
    <property type="molecule type" value="Genomic_DNA"/>
</dbReference>
<dbReference type="Proteomes" id="UP000275078">
    <property type="component" value="Unassembled WGS sequence"/>
</dbReference>
<gene>
    <name evidence="1" type="ORF">BJ508DRAFT_305809</name>
</gene>
<protein>
    <submittedName>
        <fullName evidence="1">Uncharacterized protein</fullName>
    </submittedName>
</protein>
<dbReference type="AlphaFoldDB" id="A0A3N4I7V4"/>
<reference evidence="1 2" key="1">
    <citation type="journal article" date="2018" name="Nat. Ecol. Evol.">
        <title>Pezizomycetes genomes reveal the molecular basis of ectomycorrhizal truffle lifestyle.</title>
        <authorList>
            <person name="Murat C."/>
            <person name="Payen T."/>
            <person name="Noel B."/>
            <person name="Kuo A."/>
            <person name="Morin E."/>
            <person name="Chen J."/>
            <person name="Kohler A."/>
            <person name="Krizsan K."/>
            <person name="Balestrini R."/>
            <person name="Da Silva C."/>
            <person name="Montanini B."/>
            <person name="Hainaut M."/>
            <person name="Levati E."/>
            <person name="Barry K.W."/>
            <person name="Belfiori B."/>
            <person name="Cichocki N."/>
            <person name="Clum A."/>
            <person name="Dockter R.B."/>
            <person name="Fauchery L."/>
            <person name="Guy J."/>
            <person name="Iotti M."/>
            <person name="Le Tacon F."/>
            <person name="Lindquist E.A."/>
            <person name="Lipzen A."/>
            <person name="Malagnac F."/>
            <person name="Mello A."/>
            <person name="Molinier V."/>
            <person name="Miyauchi S."/>
            <person name="Poulain J."/>
            <person name="Riccioni C."/>
            <person name="Rubini A."/>
            <person name="Sitrit Y."/>
            <person name="Splivallo R."/>
            <person name="Traeger S."/>
            <person name="Wang M."/>
            <person name="Zifcakova L."/>
            <person name="Wipf D."/>
            <person name="Zambonelli A."/>
            <person name="Paolocci F."/>
            <person name="Nowrousian M."/>
            <person name="Ottonello S."/>
            <person name="Baldrian P."/>
            <person name="Spatafora J.W."/>
            <person name="Henrissat B."/>
            <person name="Nagy L.G."/>
            <person name="Aury J.M."/>
            <person name="Wincker P."/>
            <person name="Grigoriev I.V."/>
            <person name="Bonfante P."/>
            <person name="Martin F.M."/>
        </authorList>
    </citation>
    <scope>NUCLEOTIDE SEQUENCE [LARGE SCALE GENOMIC DNA]</scope>
    <source>
        <strain evidence="1 2">RN42</strain>
    </source>
</reference>
<proteinExistence type="predicted"/>
<evidence type="ECO:0000313" key="1">
    <source>
        <dbReference type="EMBL" id="RPA82149.1"/>
    </source>
</evidence>
<keyword evidence="2" id="KW-1185">Reference proteome</keyword>
<organism evidence="1 2">
    <name type="scientific">Ascobolus immersus RN42</name>
    <dbReference type="NCBI Taxonomy" id="1160509"/>
    <lineage>
        <taxon>Eukaryota</taxon>
        <taxon>Fungi</taxon>
        <taxon>Dikarya</taxon>
        <taxon>Ascomycota</taxon>
        <taxon>Pezizomycotina</taxon>
        <taxon>Pezizomycetes</taxon>
        <taxon>Pezizales</taxon>
        <taxon>Ascobolaceae</taxon>
        <taxon>Ascobolus</taxon>
    </lineage>
</organism>
<sequence length="205" mass="22276">MTASVISSSLLEGACVVIRYPVASPDPSPINFQNSIRDRDGYRFSIIFSCFSSALFQQTLHFASSSTLIRVLCAFSSPYSYELQACSKGSRITEDRRQGNEHQYSQCDSLECRKKVSWECRPDGETGTDIVFAPVKTVYGLPALGAAGRDCPGCGAFICVECDKKTGGAIFAKHTVWRQHGQGGASAQSTAADDIAQQMAKFTWS</sequence>
<accession>A0A3N4I7V4</accession>